<feature type="non-terminal residue" evidence="2">
    <location>
        <position position="1"/>
    </location>
</feature>
<dbReference type="EMBL" id="QWLN02000112">
    <property type="protein sequence ID" value="TEA42379.1"/>
    <property type="molecule type" value="Genomic_DNA"/>
</dbReference>
<feature type="non-terminal residue" evidence="2">
    <location>
        <position position="27"/>
    </location>
</feature>
<evidence type="ECO:0000256" key="1">
    <source>
        <dbReference type="SAM" id="MobiDB-lite"/>
    </source>
</evidence>
<reference evidence="2 3" key="1">
    <citation type="journal article" date="2018" name="Genomics">
        <title>Molecular footprints of inshore aquatic adaptation in Indo-Pacific humpback dolphin (Sousa chinensis).</title>
        <authorList>
            <person name="Ming Y."/>
            <person name="Jian J."/>
            <person name="Yu F."/>
            <person name="Yu X."/>
            <person name="Wang J."/>
            <person name="Liu W."/>
        </authorList>
    </citation>
    <scope>NUCLEOTIDE SEQUENCE [LARGE SCALE GENOMIC DNA]</scope>
    <source>
        <strain evidence="2">MY-2018</strain>
        <tissue evidence="2">Skin</tissue>
    </source>
</reference>
<proteinExistence type="predicted"/>
<comment type="caution">
    <text evidence="2">The sequence shown here is derived from an EMBL/GenBank/DDBJ whole genome shotgun (WGS) entry which is preliminary data.</text>
</comment>
<gene>
    <name evidence="2" type="ORF">DBR06_SOUSAS1810168</name>
</gene>
<dbReference type="Proteomes" id="UP000295264">
    <property type="component" value="Unassembled WGS sequence"/>
</dbReference>
<protein>
    <submittedName>
        <fullName evidence="2">Uncharacterized protein</fullName>
    </submittedName>
</protein>
<accession>A0A484H3F2</accession>
<organism evidence="2 3">
    <name type="scientific">Sousa chinensis</name>
    <name type="common">Indo-pacific humpbacked dolphin</name>
    <name type="synonym">Steno chinensis</name>
    <dbReference type="NCBI Taxonomy" id="103600"/>
    <lineage>
        <taxon>Eukaryota</taxon>
        <taxon>Metazoa</taxon>
        <taxon>Chordata</taxon>
        <taxon>Craniata</taxon>
        <taxon>Vertebrata</taxon>
        <taxon>Euteleostomi</taxon>
        <taxon>Mammalia</taxon>
        <taxon>Eutheria</taxon>
        <taxon>Laurasiatheria</taxon>
        <taxon>Artiodactyla</taxon>
        <taxon>Whippomorpha</taxon>
        <taxon>Cetacea</taxon>
        <taxon>Odontoceti</taxon>
        <taxon>Delphinidae</taxon>
        <taxon>Sousa</taxon>
    </lineage>
</organism>
<feature type="region of interest" description="Disordered" evidence="1">
    <location>
        <begin position="1"/>
        <end position="27"/>
    </location>
</feature>
<evidence type="ECO:0000313" key="3">
    <source>
        <dbReference type="Proteomes" id="UP000295264"/>
    </source>
</evidence>
<name>A0A484H3F2_SOUCH</name>
<dbReference type="AlphaFoldDB" id="A0A484H3F2"/>
<keyword evidence="3" id="KW-1185">Reference proteome</keyword>
<evidence type="ECO:0000313" key="2">
    <source>
        <dbReference type="EMBL" id="TEA42379.1"/>
    </source>
</evidence>
<sequence>RQPFCPPRHLLGTGKHPSGVSAPVDLP</sequence>